<dbReference type="InterPro" id="IPR003656">
    <property type="entry name" value="Znf_BED"/>
</dbReference>
<evidence type="ECO:0000256" key="1">
    <source>
        <dbReference type="ARBA" id="ARBA00022723"/>
    </source>
</evidence>
<feature type="region of interest" description="Disordered" evidence="5">
    <location>
        <begin position="143"/>
        <end position="180"/>
    </location>
</feature>
<evidence type="ECO:0000256" key="3">
    <source>
        <dbReference type="ARBA" id="ARBA00022833"/>
    </source>
</evidence>
<dbReference type="GO" id="GO:0003677">
    <property type="term" value="F:DNA binding"/>
    <property type="evidence" value="ECO:0007669"/>
    <property type="project" value="InterPro"/>
</dbReference>
<name>A0A1I8PC08_STOCA</name>
<dbReference type="EnsemblMetazoa" id="SCAU006752-RA">
    <property type="protein sequence ID" value="SCAU006752-PA"/>
    <property type="gene ID" value="SCAU006752"/>
</dbReference>
<keyword evidence="1" id="KW-0479">Metal-binding</keyword>
<dbReference type="OrthoDB" id="6346437at2759"/>
<dbReference type="PROSITE" id="PS50808">
    <property type="entry name" value="ZF_BED"/>
    <property type="match status" value="1"/>
</dbReference>
<gene>
    <name evidence="7" type="primary">106094418</name>
</gene>
<dbReference type="VEuPathDB" id="VectorBase:SCAU006752"/>
<evidence type="ECO:0000313" key="7">
    <source>
        <dbReference type="EnsemblMetazoa" id="SCAU006752-PA"/>
    </source>
</evidence>
<evidence type="ECO:0000256" key="2">
    <source>
        <dbReference type="ARBA" id="ARBA00022771"/>
    </source>
</evidence>
<organism evidence="7 8">
    <name type="scientific">Stomoxys calcitrans</name>
    <name type="common">Stable fly</name>
    <name type="synonym">Conops calcitrans</name>
    <dbReference type="NCBI Taxonomy" id="35570"/>
    <lineage>
        <taxon>Eukaryota</taxon>
        <taxon>Metazoa</taxon>
        <taxon>Ecdysozoa</taxon>
        <taxon>Arthropoda</taxon>
        <taxon>Hexapoda</taxon>
        <taxon>Insecta</taxon>
        <taxon>Pterygota</taxon>
        <taxon>Neoptera</taxon>
        <taxon>Endopterygota</taxon>
        <taxon>Diptera</taxon>
        <taxon>Brachycera</taxon>
        <taxon>Muscomorpha</taxon>
        <taxon>Muscoidea</taxon>
        <taxon>Muscidae</taxon>
        <taxon>Stomoxys</taxon>
    </lineage>
</organism>
<dbReference type="AlphaFoldDB" id="A0A1I8PC08"/>
<evidence type="ECO:0000256" key="4">
    <source>
        <dbReference type="PROSITE-ProRule" id="PRU00027"/>
    </source>
</evidence>
<dbReference type="GO" id="GO:0008270">
    <property type="term" value="F:zinc ion binding"/>
    <property type="evidence" value="ECO:0007669"/>
    <property type="project" value="UniProtKB-KW"/>
</dbReference>
<dbReference type="Pfam" id="PF02892">
    <property type="entry name" value="zf-BED"/>
    <property type="match status" value="1"/>
</dbReference>
<feature type="region of interest" description="Disordered" evidence="5">
    <location>
        <begin position="105"/>
        <end position="125"/>
    </location>
</feature>
<keyword evidence="3" id="KW-0862">Zinc</keyword>
<evidence type="ECO:0000313" key="8">
    <source>
        <dbReference type="Proteomes" id="UP000095300"/>
    </source>
</evidence>
<keyword evidence="8" id="KW-1185">Reference proteome</keyword>
<evidence type="ECO:0000259" key="6">
    <source>
        <dbReference type="PROSITE" id="PS50808"/>
    </source>
</evidence>
<dbReference type="Proteomes" id="UP000095300">
    <property type="component" value="Unassembled WGS sequence"/>
</dbReference>
<feature type="compositionally biased region" description="Polar residues" evidence="5">
    <location>
        <begin position="158"/>
        <end position="171"/>
    </location>
</feature>
<protein>
    <recommendedName>
        <fullName evidence="6">BED-type domain-containing protein</fullName>
    </recommendedName>
</protein>
<keyword evidence="2 4" id="KW-0863">Zinc-finger</keyword>
<sequence length="229" mass="26568">MNESENECNADDSLRPRKRSLVWGLFEKLGRYRVRCRLCAHEQNYQGTTGNILRHLKSKHGLDATIKGQQEPEHQERLKTLLANVPMSASDIKVERNFKRRKSSLTINSTKLEPETEENPYESDGIANSTTYVLEEPFENYIYGDDPTLDPVSENEQDNLNPADSNKSPPQTAKRRNKANLDEERVMAEIEYYRQRADYFKLQKHLTALQAKKIRIEIEQLTKQNNNSV</sequence>
<dbReference type="KEGG" id="scac:106094418"/>
<accession>A0A1I8PC08</accession>
<dbReference type="InterPro" id="IPR036236">
    <property type="entry name" value="Znf_C2H2_sf"/>
</dbReference>
<feature type="domain" description="BED-type" evidence="6">
    <location>
        <begin position="17"/>
        <end position="60"/>
    </location>
</feature>
<dbReference type="SUPFAM" id="SSF57667">
    <property type="entry name" value="beta-beta-alpha zinc fingers"/>
    <property type="match status" value="1"/>
</dbReference>
<reference evidence="7" key="1">
    <citation type="submission" date="2020-05" db="UniProtKB">
        <authorList>
            <consortium name="EnsemblMetazoa"/>
        </authorList>
    </citation>
    <scope>IDENTIFICATION</scope>
    <source>
        <strain evidence="7">USDA</strain>
    </source>
</reference>
<evidence type="ECO:0000256" key="5">
    <source>
        <dbReference type="SAM" id="MobiDB-lite"/>
    </source>
</evidence>
<proteinExistence type="predicted"/>